<organism evidence="2 3">
    <name type="scientific">Armadillidium nasatum</name>
    <dbReference type="NCBI Taxonomy" id="96803"/>
    <lineage>
        <taxon>Eukaryota</taxon>
        <taxon>Metazoa</taxon>
        <taxon>Ecdysozoa</taxon>
        <taxon>Arthropoda</taxon>
        <taxon>Crustacea</taxon>
        <taxon>Multicrustacea</taxon>
        <taxon>Malacostraca</taxon>
        <taxon>Eumalacostraca</taxon>
        <taxon>Peracarida</taxon>
        <taxon>Isopoda</taxon>
        <taxon>Oniscidea</taxon>
        <taxon>Crinocheta</taxon>
        <taxon>Armadillidiidae</taxon>
        <taxon>Armadillidium</taxon>
    </lineage>
</organism>
<keyword evidence="3" id="KW-1185">Reference proteome</keyword>
<gene>
    <name evidence="2" type="ORF">Anas_06993</name>
</gene>
<protein>
    <submittedName>
        <fullName evidence="2">Uncharacterized protein</fullName>
    </submittedName>
</protein>
<dbReference type="AlphaFoldDB" id="A0A5N5TBE6"/>
<proteinExistence type="predicted"/>
<evidence type="ECO:0000313" key="3">
    <source>
        <dbReference type="Proteomes" id="UP000326759"/>
    </source>
</evidence>
<evidence type="ECO:0000256" key="1">
    <source>
        <dbReference type="SAM" id="MobiDB-lite"/>
    </source>
</evidence>
<evidence type="ECO:0000313" key="2">
    <source>
        <dbReference type="EMBL" id="KAB7502280.1"/>
    </source>
</evidence>
<name>A0A5N5TBE6_9CRUS</name>
<dbReference type="Proteomes" id="UP000326759">
    <property type="component" value="Unassembled WGS sequence"/>
</dbReference>
<comment type="caution">
    <text evidence="2">The sequence shown here is derived from an EMBL/GenBank/DDBJ whole genome shotgun (WGS) entry which is preliminary data.</text>
</comment>
<dbReference type="EMBL" id="SEYY01008051">
    <property type="protein sequence ID" value="KAB7502280.1"/>
    <property type="molecule type" value="Genomic_DNA"/>
</dbReference>
<sequence length="86" mass="9286">MLVRIERCRLVRYLSLQTEEKKRMEKSLSCNEGLSCLQASGGLFDALSSTCPPLSASNPTPKIDSKGLGPPPAVRYNAMASSSPEN</sequence>
<feature type="region of interest" description="Disordered" evidence="1">
    <location>
        <begin position="53"/>
        <end position="86"/>
    </location>
</feature>
<reference evidence="2 3" key="1">
    <citation type="journal article" date="2019" name="PLoS Biol.">
        <title>Sex chromosomes control vertical transmission of feminizing Wolbachia symbionts in an isopod.</title>
        <authorList>
            <person name="Becking T."/>
            <person name="Chebbi M.A."/>
            <person name="Giraud I."/>
            <person name="Moumen B."/>
            <person name="Laverre T."/>
            <person name="Caubet Y."/>
            <person name="Peccoud J."/>
            <person name="Gilbert C."/>
            <person name="Cordaux R."/>
        </authorList>
    </citation>
    <scope>NUCLEOTIDE SEQUENCE [LARGE SCALE GENOMIC DNA]</scope>
    <source>
        <strain evidence="2">ANa2</strain>
        <tissue evidence="2">Whole body excluding digestive tract and cuticle</tissue>
    </source>
</reference>
<accession>A0A5N5TBE6</accession>